<evidence type="ECO:0000256" key="2">
    <source>
        <dbReference type="ARBA" id="ARBA00005982"/>
    </source>
</evidence>
<evidence type="ECO:0000313" key="10">
    <source>
        <dbReference type="Proteomes" id="UP000447873"/>
    </source>
</evidence>
<feature type="transmembrane region" description="Helical" evidence="7">
    <location>
        <begin position="241"/>
        <end position="258"/>
    </location>
</feature>
<evidence type="ECO:0000313" key="9">
    <source>
        <dbReference type="EMBL" id="KAE9987262.1"/>
    </source>
</evidence>
<feature type="transmembrane region" description="Helical" evidence="7">
    <location>
        <begin position="607"/>
        <end position="630"/>
    </location>
</feature>
<dbReference type="Pfam" id="PF00854">
    <property type="entry name" value="PTR2"/>
    <property type="match status" value="1"/>
</dbReference>
<dbReference type="InterPro" id="IPR036259">
    <property type="entry name" value="MFS_trans_sf"/>
</dbReference>
<feature type="transmembrane region" description="Helical" evidence="7">
    <location>
        <begin position="583"/>
        <end position="601"/>
    </location>
</feature>
<evidence type="ECO:0000256" key="4">
    <source>
        <dbReference type="ARBA" id="ARBA00022989"/>
    </source>
</evidence>
<feature type="transmembrane region" description="Helical" evidence="7">
    <location>
        <begin position="493"/>
        <end position="513"/>
    </location>
</feature>
<accession>A0A8H3VGV8</accession>
<feature type="transmembrane region" description="Helical" evidence="7">
    <location>
        <begin position="270"/>
        <end position="288"/>
    </location>
</feature>
<evidence type="ECO:0000256" key="5">
    <source>
        <dbReference type="ARBA" id="ARBA00023136"/>
    </source>
</evidence>
<dbReference type="AlphaFoldDB" id="A0A8H3VGV8"/>
<sequence length="653" mass="70681">MILPFTAALPIILSLLTTQSMAQICRSGIVDNNTKSFSRKGICPPSKKDKDVYLCGSSGASITVKGTQITAHGGSVDSSMIITCDGREIFYGCRSAYTAQEGADIYELRDKNPIVMEKGSCHSDVKSLPLDDDGNEGSHPTEEEKNSLRKVAGKIPTVAYWLCAVEFAERASYYGVQGLPLPKGGNGLGAPARGATNQTAGALGKGQSTASAITQSFKMMVYALPVLFGWLADTKTGRFRLIWWGVVICAAAHVLMVGSSAPGLLASGKAFAPFVISMPVTIPVAKILASGEKVIIDPEATTERVMLWFYLLINIGGMFSTPTTYIEKYHGFWLAYFIPTVLYLGLLPMLMFLKKRLVLKPAGGSDLGKVIRILGICFKRGGALKIFRGDFFAAAKPSVIATSSHPIQVPWTDGFVEDVRHAFQATGIFCFFPIQMINDNGLGESANFLSTMLKGDGVPNDVMNNFNSLIIILSIPIMNYGVYPWLRQKRIKFGAVAQITTGFTIATLGYTLINYFAYKTGPCGEYGSSMAKCVDGGLVAPISLWWMALPYALGGLSEIFVNVPAFGIAYARSPPNMRGLVSAINLFSAAISYIIGLMFTGVVKDPYLTWVFGVPTVLGAVSTVVFWFMYRGLDEEEFSLVSASEMEDKERAR</sequence>
<dbReference type="SUPFAM" id="SSF103473">
    <property type="entry name" value="MFS general substrate transporter"/>
    <property type="match status" value="1"/>
</dbReference>
<gene>
    <name evidence="9" type="ORF">EG328_003395</name>
</gene>
<evidence type="ECO:0000256" key="8">
    <source>
        <dbReference type="SAM" id="SignalP"/>
    </source>
</evidence>
<evidence type="ECO:0000256" key="7">
    <source>
        <dbReference type="SAM" id="Phobius"/>
    </source>
</evidence>
<name>A0A8H3VGV8_VENIN</name>
<comment type="caution">
    <text evidence="9">The sequence shown here is derived from an EMBL/GenBank/DDBJ whole genome shotgun (WGS) entry which is preliminary data.</text>
</comment>
<dbReference type="Gene3D" id="1.20.1250.20">
    <property type="entry name" value="MFS general substrate transporter like domains"/>
    <property type="match status" value="1"/>
</dbReference>
<proteinExistence type="inferred from homology"/>
<keyword evidence="8" id="KW-0732">Signal</keyword>
<comment type="similarity">
    <text evidence="2">Belongs to the major facilitator superfamily. Proton-dependent oligopeptide transporter (POT/PTR) (TC 2.A.17) family.</text>
</comment>
<evidence type="ECO:0000256" key="1">
    <source>
        <dbReference type="ARBA" id="ARBA00004141"/>
    </source>
</evidence>
<feature type="transmembrane region" description="Helical" evidence="7">
    <location>
        <begin position="466"/>
        <end position="486"/>
    </location>
</feature>
<feature type="signal peptide" evidence="8">
    <location>
        <begin position="1"/>
        <end position="22"/>
    </location>
</feature>
<dbReference type="InterPro" id="IPR000109">
    <property type="entry name" value="POT_fam"/>
</dbReference>
<dbReference type="GO" id="GO:0016020">
    <property type="term" value="C:membrane"/>
    <property type="evidence" value="ECO:0007669"/>
    <property type="project" value="UniProtKB-SubCell"/>
</dbReference>
<feature type="transmembrane region" description="Helical" evidence="7">
    <location>
        <begin position="333"/>
        <end position="353"/>
    </location>
</feature>
<evidence type="ECO:0000256" key="6">
    <source>
        <dbReference type="SAM" id="MobiDB-lite"/>
    </source>
</evidence>
<dbReference type="EMBL" id="WNWS01000020">
    <property type="protein sequence ID" value="KAE9987262.1"/>
    <property type="molecule type" value="Genomic_DNA"/>
</dbReference>
<feature type="transmembrane region" description="Helical" evidence="7">
    <location>
        <begin position="308"/>
        <end position="326"/>
    </location>
</feature>
<protein>
    <submittedName>
        <fullName evidence="9">Uncharacterized protein</fullName>
    </submittedName>
</protein>
<organism evidence="9 10">
    <name type="scientific">Venturia inaequalis</name>
    <name type="common">Apple scab fungus</name>
    <dbReference type="NCBI Taxonomy" id="5025"/>
    <lineage>
        <taxon>Eukaryota</taxon>
        <taxon>Fungi</taxon>
        <taxon>Dikarya</taxon>
        <taxon>Ascomycota</taxon>
        <taxon>Pezizomycotina</taxon>
        <taxon>Dothideomycetes</taxon>
        <taxon>Pleosporomycetidae</taxon>
        <taxon>Venturiales</taxon>
        <taxon>Venturiaceae</taxon>
        <taxon>Venturia</taxon>
    </lineage>
</organism>
<dbReference type="GO" id="GO:0022857">
    <property type="term" value="F:transmembrane transporter activity"/>
    <property type="evidence" value="ECO:0007669"/>
    <property type="project" value="InterPro"/>
</dbReference>
<feature type="chain" id="PRO_5034270038" evidence="8">
    <location>
        <begin position="23"/>
        <end position="653"/>
    </location>
</feature>
<keyword evidence="3 7" id="KW-0812">Transmembrane</keyword>
<dbReference type="PANTHER" id="PTHR11654">
    <property type="entry name" value="OLIGOPEPTIDE TRANSPORTER-RELATED"/>
    <property type="match status" value="1"/>
</dbReference>
<feature type="transmembrane region" description="Helical" evidence="7">
    <location>
        <begin position="548"/>
        <end position="571"/>
    </location>
</feature>
<reference evidence="9 10" key="1">
    <citation type="submission" date="2018-12" db="EMBL/GenBank/DDBJ databases">
        <title>Venturia inaequalis Genome Resource.</title>
        <authorList>
            <person name="Lichtner F.J."/>
        </authorList>
    </citation>
    <scope>NUCLEOTIDE SEQUENCE [LARGE SCALE GENOMIC DNA]</scope>
    <source>
        <strain evidence="9 10">120213</strain>
    </source>
</reference>
<evidence type="ECO:0000256" key="3">
    <source>
        <dbReference type="ARBA" id="ARBA00022692"/>
    </source>
</evidence>
<comment type="subcellular location">
    <subcellularLocation>
        <location evidence="1">Membrane</location>
        <topology evidence="1">Multi-pass membrane protein</topology>
    </subcellularLocation>
</comment>
<keyword evidence="5 7" id="KW-0472">Membrane</keyword>
<feature type="region of interest" description="Disordered" evidence="6">
    <location>
        <begin position="123"/>
        <end position="148"/>
    </location>
</feature>
<keyword evidence="4 7" id="KW-1133">Transmembrane helix</keyword>
<dbReference type="Proteomes" id="UP000447873">
    <property type="component" value="Unassembled WGS sequence"/>
</dbReference>